<evidence type="ECO:0000259" key="1">
    <source>
        <dbReference type="Pfam" id="PF08241"/>
    </source>
</evidence>
<dbReference type="Pfam" id="PF08241">
    <property type="entry name" value="Methyltransf_11"/>
    <property type="match status" value="1"/>
</dbReference>
<reference evidence="2 3" key="1">
    <citation type="submission" date="2017-09" db="EMBL/GenBank/DDBJ databases">
        <authorList>
            <person name="Ehlers B."/>
            <person name="Leendertz F.H."/>
        </authorList>
    </citation>
    <scope>NUCLEOTIDE SEQUENCE [LARGE SCALE GENOMIC DNA]</scope>
    <source>
        <strain evidence="2 3">DSM 18289</strain>
    </source>
</reference>
<accession>A0A285PGG8</accession>
<dbReference type="OrthoDB" id="9800231at2"/>
<dbReference type="RefSeq" id="WP_097155136.1">
    <property type="nucleotide sequence ID" value="NZ_OBEL01000005.1"/>
</dbReference>
<proteinExistence type="predicted"/>
<dbReference type="SUPFAM" id="SSF53335">
    <property type="entry name" value="S-adenosyl-L-methionine-dependent methyltransferases"/>
    <property type="match status" value="1"/>
</dbReference>
<dbReference type="Proteomes" id="UP000219439">
    <property type="component" value="Unassembled WGS sequence"/>
</dbReference>
<dbReference type="AlphaFoldDB" id="A0A285PGG8"/>
<dbReference type="Gene3D" id="3.40.50.150">
    <property type="entry name" value="Vaccinia Virus protein VP39"/>
    <property type="match status" value="1"/>
</dbReference>
<evidence type="ECO:0000313" key="2">
    <source>
        <dbReference type="EMBL" id="SNZ20784.1"/>
    </source>
</evidence>
<evidence type="ECO:0000313" key="3">
    <source>
        <dbReference type="Proteomes" id="UP000219439"/>
    </source>
</evidence>
<dbReference type="GO" id="GO:0032259">
    <property type="term" value="P:methylation"/>
    <property type="evidence" value="ECO:0007669"/>
    <property type="project" value="UniProtKB-KW"/>
</dbReference>
<organism evidence="2 3">
    <name type="scientific">Cohaesibacter gelatinilyticus</name>
    <dbReference type="NCBI Taxonomy" id="372072"/>
    <lineage>
        <taxon>Bacteria</taxon>
        <taxon>Pseudomonadati</taxon>
        <taxon>Pseudomonadota</taxon>
        <taxon>Alphaproteobacteria</taxon>
        <taxon>Hyphomicrobiales</taxon>
        <taxon>Cohaesibacteraceae</taxon>
    </lineage>
</organism>
<dbReference type="InterPro" id="IPR013216">
    <property type="entry name" value="Methyltransf_11"/>
</dbReference>
<keyword evidence="3" id="KW-1185">Reference proteome</keyword>
<keyword evidence="2" id="KW-0808">Transferase</keyword>
<feature type="domain" description="Methyltransferase type 11" evidence="1">
    <location>
        <begin position="84"/>
        <end position="130"/>
    </location>
</feature>
<name>A0A285PGG8_9HYPH</name>
<keyword evidence="2" id="KW-0489">Methyltransferase</keyword>
<dbReference type="GO" id="GO:0008757">
    <property type="term" value="F:S-adenosylmethionine-dependent methyltransferase activity"/>
    <property type="evidence" value="ECO:0007669"/>
    <property type="project" value="InterPro"/>
</dbReference>
<gene>
    <name evidence="2" type="ORF">SAMN06265368_3894</name>
</gene>
<sequence>MYLDVVDLRDFYAQPLGRVAAQFINQRIHEHWPNVNGLSILGLGYTPPYIRSMRDRAERTLALMPARQGAVYWPSTGASLTALVEDDLLPLPDSCMDRIIITHLLEMVDNPADHLREIWRVLTPGGRLLIVVPNRRGVWARLEQSPFAYGRPFSRGQLTHLLRDTMFTPVKWSEALYFGPFKGRSPLGSAKAWEKVGGRFWPAFSGVLIVEATKLMRQGLLAPEGSRVTSGFRPIFLPAPNLPFKLEPDDKG</sequence>
<dbReference type="EMBL" id="OBEL01000005">
    <property type="protein sequence ID" value="SNZ20784.1"/>
    <property type="molecule type" value="Genomic_DNA"/>
</dbReference>
<protein>
    <submittedName>
        <fullName evidence="2">Methyltransferase domain-containing protein</fullName>
    </submittedName>
</protein>
<dbReference type="InterPro" id="IPR029063">
    <property type="entry name" value="SAM-dependent_MTases_sf"/>
</dbReference>